<dbReference type="SUPFAM" id="SSF102405">
    <property type="entry name" value="MCP/YpsA-like"/>
    <property type="match status" value="1"/>
</dbReference>
<dbReference type="GO" id="GO:0009294">
    <property type="term" value="P:DNA-mediated transformation"/>
    <property type="evidence" value="ECO:0007669"/>
    <property type="project" value="InterPro"/>
</dbReference>
<dbReference type="KEGG" id="sbal:HUE88_10180"/>
<dbReference type="Proteomes" id="UP000593994">
    <property type="component" value="Chromosome"/>
</dbReference>
<dbReference type="PANTHER" id="PTHR43022">
    <property type="entry name" value="PROTEIN SMF"/>
    <property type="match status" value="1"/>
</dbReference>
<accession>A0A7S7RME9</accession>
<dbReference type="PANTHER" id="PTHR43022:SF1">
    <property type="entry name" value="PROTEIN SMF"/>
    <property type="match status" value="1"/>
</dbReference>
<gene>
    <name evidence="3" type="ORF">HUE88_10180</name>
</gene>
<sequence length="259" mass="28690">MNIVEDKIEELSCMKSYPNQLFYDGNLELLKRTKISIVGSRRPTKYSRFMIQKLASQLAKNGICVVSGGAMGIDAVAHSGAGALHTISVLPCGVDIRYPAVNKNLLNDIKNNGLLLSQFDSGFLATPWSFVVRNELVVALGDVLVVGEAELGSGTMRSVEFALKMGKEIYVLPQRLGESEATNRLLKDNKAKLIYDIDEFAARFSTCKGIHVENKIDDFLEFCNNNPTYDDALKKYPSRVFEAELNGDIEIRNGLLFLT</sequence>
<dbReference type="Pfam" id="PF02481">
    <property type="entry name" value="DNA_processg_A"/>
    <property type="match status" value="1"/>
</dbReference>
<evidence type="ECO:0000259" key="2">
    <source>
        <dbReference type="Pfam" id="PF02481"/>
    </source>
</evidence>
<dbReference type="Gene3D" id="3.40.50.450">
    <property type="match status" value="1"/>
</dbReference>
<comment type="similarity">
    <text evidence="1">Belongs to the DprA/Smf family.</text>
</comment>
<reference evidence="3 4" key="1">
    <citation type="submission" date="2020-05" db="EMBL/GenBank/DDBJ databases">
        <title>Sulfurimonas marisnigri, sp. nov., and Sulfurimonas baltica, sp. nov., manganese oxide reducing chemolithoautotrophs of the class Epsilonproteobacteria isolated from the pelagic redoxclines of the Black and Baltic Seas and emended description of the genus Sulfurimonas.</title>
        <authorList>
            <person name="Henkel J.V."/>
            <person name="Laudan C."/>
            <person name="Werner J."/>
            <person name="Neu T."/>
            <person name="Plewe S."/>
            <person name="Sproer C."/>
            <person name="Bunk B."/>
            <person name="Schulz-Vogt H.N."/>
        </authorList>
    </citation>
    <scope>NUCLEOTIDE SEQUENCE [LARGE SCALE GENOMIC DNA]</scope>
    <source>
        <strain evidence="3 4">GD2</strain>
    </source>
</reference>
<dbReference type="InterPro" id="IPR003488">
    <property type="entry name" value="DprA"/>
</dbReference>
<dbReference type="AlphaFoldDB" id="A0A7S7RME9"/>
<dbReference type="EMBL" id="CP054492">
    <property type="protein sequence ID" value="QOY51479.1"/>
    <property type="molecule type" value="Genomic_DNA"/>
</dbReference>
<dbReference type="InterPro" id="IPR057666">
    <property type="entry name" value="DrpA_SLOG"/>
</dbReference>
<proteinExistence type="inferred from homology"/>
<protein>
    <submittedName>
        <fullName evidence="3">DNA-protecting protein DprA</fullName>
    </submittedName>
</protein>
<feature type="domain" description="Smf/DprA SLOG" evidence="2">
    <location>
        <begin position="10"/>
        <end position="203"/>
    </location>
</feature>
<evidence type="ECO:0000313" key="3">
    <source>
        <dbReference type="EMBL" id="QOY51479.1"/>
    </source>
</evidence>
<evidence type="ECO:0000313" key="4">
    <source>
        <dbReference type="Proteomes" id="UP000593994"/>
    </source>
</evidence>
<dbReference type="RefSeq" id="WP_194368700.1">
    <property type="nucleotide sequence ID" value="NZ_CP054492.1"/>
</dbReference>
<organism evidence="3 4">
    <name type="scientific">Candidatus Sulfurimonas baltica</name>
    <dbReference type="NCBI Taxonomy" id="2740404"/>
    <lineage>
        <taxon>Bacteria</taxon>
        <taxon>Pseudomonadati</taxon>
        <taxon>Campylobacterota</taxon>
        <taxon>Epsilonproteobacteria</taxon>
        <taxon>Campylobacterales</taxon>
        <taxon>Sulfurimonadaceae</taxon>
        <taxon>Sulfurimonas</taxon>
    </lineage>
</organism>
<evidence type="ECO:0000256" key="1">
    <source>
        <dbReference type="ARBA" id="ARBA00006525"/>
    </source>
</evidence>
<name>A0A7S7RME9_9BACT</name>
<keyword evidence="4" id="KW-1185">Reference proteome</keyword>